<dbReference type="EMBL" id="BARS01018923">
    <property type="protein sequence ID" value="GAF86287.1"/>
    <property type="molecule type" value="Genomic_DNA"/>
</dbReference>
<sequence length="31" mass="3599">MADERSYRAVTENQRKTLLARGCTADDWNQV</sequence>
<accession>X0TDM9</accession>
<evidence type="ECO:0000313" key="1">
    <source>
        <dbReference type="EMBL" id="GAF86287.1"/>
    </source>
</evidence>
<feature type="non-terminal residue" evidence="1">
    <location>
        <position position="31"/>
    </location>
</feature>
<proteinExistence type="predicted"/>
<protein>
    <submittedName>
        <fullName evidence="1">Uncharacterized protein</fullName>
    </submittedName>
</protein>
<dbReference type="AlphaFoldDB" id="X0TDM9"/>
<name>X0TDM9_9ZZZZ</name>
<organism evidence="1">
    <name type="scientific">marine sediment metagenome</name>
    <dbReference type="NCBI Taxonomy" id="412755"/>
    <lineage>
        <taxon>unclassified sequences</taxon>
        <taxon>metagenomes</taxon>
        <taxon>ecological metagenomes</taxon>
    </lineage>
</organism>
<comment type="caution">
    <text evidence="1">The sequence shown here is derived from an EMBL/GenBank/DDBJ whole genome shotgun (WGS) entry which is preliminary data.</text>
</comment>
<reference evidence="1" key="1">
    <citation type="journal article" date="2014" name="Front. Microbiol.">
        <title>High frequency of phylogenetically diverse reductive dehalogenase-homologous genes in deep subseafloor sedimentary metagenomes.</title>
        <authorList>
            <person name="Kawai M."/>
            <person name="Futagami T."/>
            <person name="Toyoda A."/>
            <person name="Takaki Y."/>
            <person name="Nishi S."/>
            <person name="Hori S."/>
            <person name="Arai W."/>
            <person name="Tsubouchi T."/>
            <person name="Morono Y."/>
            <person name="Uchiyama I."/>
            <person name="Ito T."/>
            <person name="Fujiyama A."/>
            <person name="Inagaki F."/>
            <person name="Takami H."/>
        </authorList>
    </citation>
    <scope>NUCLEOTIDE SEQUENCE</scope>
    <source>
        <strain evidence="1">Expedition CK06-06</strain>
    </source>
</reference>
<gene>
    <name evidence="1" type="ORF">S01H1_30719</name>
</gene>